<accession>A0A8H5FAE6</accession>
<dbReference type="OrthoDB" id="185373at2759"/>
<proteinExistence type="predicted"/>
<comment type="caution">
    <text evidence="1">The sequence shown here is derived from an EMBL/GenBank/DDBJ whole genome shotgun (WGS) entry which is preliminary data.</text>
</comment>
<name>A0A8H5FAE6_9AGAR</name>
<reference evidence="1 2" key="1">
    <citation type="journal article" date="2020" name="ISME J.">
        <title>Uncovering the hidden diversity of litter-decomposition mechanisms in mushroom-forming fungi.</title>
        <authorList>
            <person name="Floudas D."/>
            <person name="Bentzer J."/>
            <person name="Ahren D."/>
            <person name="Johansson T."/>
            <person name="Persson P."/>
            <person name="Tunlid A."/>
        </authorList>
    </citation>
    <scope>NUCLEOTIDE SEQUENCE [LARGE SCALE GENOMIC DNA]</scope>
    <source>
        <strain evidence="1 2">CBS 291.85</strain>
    </source>
</reference>
<evidence type="ECO:0000313" key="1">
    <source>
        <dbReference type="EMBL" id="KAF5329128.1"/>
    </source>
</evidence>
<evidence type="ECO:0000313" key="2">
    <source>
        <dbReference type="Proteomes" id="UP000559256"/>
    </source>
</evidence>
<keyword evidence="2" id="KW-1185">Reference proteome</keyword>
<dbReference type="AlphaFoldDB" id="A0A8H5FAE6"/>
<dbReference type="EMBL" id="JAACJM010000345">
    <property type="protein sequence ID" value="KAF5329128.1"/>
    <property type="molecule type" value="Genomic_DNA"/>
</dbReference>
<protein>
    <submittedName>
        <fullName evidence="1">Uncharacterized protein</fullName>
    </submittedName>
</protein>
<dbReference type="Proteomes" id="UP000559256">
    <property type="component" value="Unassembled WGS sequence"/>
</dbReference>
<organism evidence="1 2">
    <name type="scientific">Tetrapyrgos nigripes</name>
    <dbReference type="NCBI Taxonomy" id="182062"/>
    <lineage>
        <taxon>Eukaryota</taxon>
        <taxon>Fungi</taxon>
        <taxon>Dikarya</taxon>
        <taxon>Basidiomycota</taxon>
        <taxon>Agaricomycotina</taxon>
        <taxon>Agaricomycetes</taxon>
        <taxon>Agaricomycetidae</taxon>
        <taxon>Agaricales</taxon>
        <taxon>Marasmiineae</taxon>
        <taxon>Marasmiaceae</taxon>
        <taxon>Tetrapyrgos</taxon>
    </lineage>
</organism>
<gene>
    <name evidence="1" type="ORF">D9758_017161</name>
</gene>
<sequence>MPEQVLKPTLAILVKSHTPVVHARPSSSSWTQPLLRISWNEVLTAVAHDTQMITGDMLVFFFKQAFIFSKSIKPLHLSRNSAAPNSKSHHTIQTLPPPRWPSVAHYTTLLNGL</sequence>